<accession>A0ABR1PSX5</accession>
<evidence type="ECO:0000313" key="3">
    <source>
        <dbReference type="EMBL" id="KAK7937551.1"/>
    </source>
</evidence>
<organism evidence="3 4">
    <name type="scientific">Apiospora aurea</name>
    <dbReference type="NCBI Taxonomy" id="335848"/>
    <lineage>
        <taxon>Eukaryota</taxon>
        <taxon>Fungi</taxon>
        <taxon>Dikarya</taxon>
        <taxon>Ascomycota</taxon>
        <taxon>Pezizomycotina</taxon>
        <taxon>Sordariomycetes</taxon>
        <taxon>Xylariomycetidae</taxon>
        <taxon>Amphisphaeriales</taxon>
        <taxon>Apiosporaceae</taxon>
        <taxon>Apiospora</taxon>
    </lineage>
</organism>
<name>A0ABR1PSX5_9PEZI</name>
<keyword evidence="1" id="KW-0175">Coiled coil</keyword>
<reference evidence="3 4" key="1">
    <citation type="submission" date="2023-01" db="EMBL/GenBank/DDBJ databases">
        <title>Analysis of 21 Apiospora genomes using comparative genomics revels a genus with tremendous synthesis potential of carbohydrate active enzymes and secondary metabolites.</title>
        <authorList>
            <person name="Sorensen T."/>
        </authorList>
    </citation>
    <scope>NUCLEOTIDE SEQUENCE [LARGE SCALE GENOMIC DNA]</scope>
    <source>
        <strain evidence="3 4">CBS 24483</strain>
    </source>
</reference>
<evidence type="ECO:0000256" key="1">
    <source>
        <dbReference type="SAM" id="Coils"/>
    </source>
</evidence>
<dbReference type="GeneID" id="92083703"/>
<evidence type="ECO:0000256" key="2">
    <source>
        <dbReference type="SAM" id="MobiDB-lite"/>
    </source>
</evidence>
<protein>
    <submittedName>
        <fullName evidence="3">Uncharacterized protein</fullName>
    </submittedName>
</protein>
<evidence type="ECO:0000313" key="4">
    <source>
        <dbReference type="Proteomes" id="UP001391051"/>
    </source>
</evidence>
<sequence>MAASDSTRFTSQVLAVISSRPHRDRYDILQKNPEQTIHQLVTMDASYDPAASILFRFTAPVSDEVLYVQILPDHVESLTRTPCDDPRSTPELDAVRKQLGTLRLLSLHFQLGEPSQFITPMSFEADLSDTNSDTESLHTYRSMAALASALDFSVYMRHNALTKLKFTVFHDAIHEPRNATQVAALEWRADPSRLYNGRGGVIKRQGVEGSASSTASYASTIATDSPPGYDRLLDHDHGPDDDESARLPAYHQVHQPMDSRAEDYGKRARSSSGGTDSRPWKKDKIPRPFGPDSSPSRPQDTLQRQIQELGVMVENRISCLLAPYETRIGQLEAAVRDLQEQNSSLREQLEQHKVDSGRRLKLVQEGQDRFEERQGVSKTSRRSWKIDRKAWKRRPSWSTFAWIGSRGCWTKRTGRRHSWRRYDTKRWSRL</sequence>
<dbReference type="EMBL" id="JAQQWE010000010">
    <property type="protein sequence ID" value="KAK7937551.1"/>
    <property type="molecule type" value="Genomic_DNA"/>
</dbReference>
<feature type="compositionally biased region" description="Basic and acidic residues" evidence="2">
    <location>
        <begin position="257"/>
        <end position="266"/>
    </location>
</feature>
<proteinExistence type="predicted"/>
<comment type="caution">
    <text evidence="3">The sequence shown here is derived from an EMBL/GenBank/DDBJ whole genome shotgun (WGS) entry which is preliminary data.</text>
</comment>
<feature type="coiled-coil region" evidence="1">
    <location>
        <begin position="321"/>
        <end position="355"/>
    </location>
</feature>
<dbReference type="Proteomes" id="UP001391051">
    <property type="component" value="Unassembled WGS sequence"/>
</dbReference>
<feature type="compositionally biased region" description="Polar residues" evidence="2">
    <location>
        <begin position="293"/>
        <end position="302"/>
    </location>
</feature>
<feature type="region of interest" description="Disordered" evidence="2">
    <location>
        <begin position="219"/>
        <end position="302"/>
    </location>
</feature>
<dbReference type="RefSeq" id="XP_066692879.1">
    <property type="nucleotide sequence ID" value="XM_066850641.1"/>
</dbReference>
<gene>
    <name evidence="3" type="ORF">PG986_014419</name>
</gene>
<keyword evidence="4" id="KW-1185">Reference proteome</keyword>